<gene>
    <name evidence="1" type="ORF">PR048_008096</name>
</gene>
<dbReference type="Proteomes" id="UP001159363">
    <property type="component" value="Chromosome 3"/>
</dbReference>
<dbReference type="PANTHER" id="PTHR37162">
    <property type="entry name" value="HAT FAMILY DIMERISATION DOMAINCONTAINING PROTEIN-RELATED"/>
    <property type="match status" value="1"/>
</dbReference>
<name>A0ABQ9HW40_9NEOP</name>
<organism evidence="1 2">
    <name type="scientific">Dryococelus australis</name>
    <dbReference type="NCBI Taxonomy" id="614101"/>
    <lineage>
        <taxon>Eukaryota</taxon>
        <taxon>Metazoa</taxon>
        <taxon>Ecdysozoa</taxon>
        <taxon>Arthropoda</taxon>
        <taxon>Hexapoda</taxon>
        <taxon>Insecta</taxon>
        <taxon>Pterygota</taxon>
        <taxon>Neoptera</taxon>
        <taxon>Polyneoptera</taxon>
        <taxon>Phasmatodea</taxon>
        <taxon>Verophasmatodea</taxon>
        <taxon>Anareolatae</taxon>
        <taxon>Phasmatidae</taxon>
        <taxon>Eurycanthinae</taxon>
        <taxon>Dryococelus</taxon>
    </lineage>
</organism>
<reference evidence="1 2" key="1">
    <citation type="submission" date="2023-02" db="EMBL/GenBank/DDBJ databases">
        <title>LHISI_Scaffold_Assembly.</title>
        <authorList>
            <person name="Stuart O.P."/>
            <person name="Cleave R."/>
            <person name="Magrath M.J.L."/>
            <person name="Mikheyev A.S."/>
        </authorList>
    </citation>
    <scope>NUCLEOTIDE SEQUENCE [LARGE SCALE GENOMIC DNA]</scope>
    <source>
        <strain evidence="1">Daus_M_001</strain>
        <tissue evidence="1">Leg muscle</tissue>
    </source>
</reference>
<evidence type="ECO:0000313" key="2">
    <source>
        <dbReference type="Proteomes" id="UP001159363"/>
    </source>
</evidence>
<proteinExistence type="predicted"/>
<dbReference type="PANTHER" id="PTHR37162:SF10">
    <property type="entry name" value="DUF4371 DOMAIN-CONTAINING PROTEIN"/>
    <property type="match status" value="1"/>
</dbReference>
<accession>A0ABQ9HW40</accession>
<evidence type="ECO:0000313" key="1">
    <source>
        <dbReference type="EMBL" id="KAJ8888604.1"/>
    </source>
</evidence>
<evidence type="ECO:0008006" key="3">
    <source>
        <dbReference type="Google" id="ProtNLM"/>
    </source>
</evidence>
<sequence length="435" mass="49122">MSKPKNSQKFCKEYSQLWTSICASRVPENDACWLCSCNFSVQHGGRKRTVNGTLVMQVVTRPITSHFQSDTTDPTTKAEVLFIMFLVEHNLPLAVYDQMGPLLKAMCLDSIIIQKYSCKRTKTTVIVQALAESSQEEIVTNISGTAFSIATDGSHHAVYRSDLGKIVSEVLAVPVCKMSNTGENIFKLLNEELQKKRPLYKGTAAFISEVNPNIYIQRCARHLIHIAAQNAAKVLTVSIKDLLIDLYYYLDKNTLRHQTLEVSDCVDILLEQWPVLENFFHHEITLSCKHSKSGPSVNLAIAVSSDITGSNSRPNTITTELSFGMPSQNCTVCFSKILYQYLLRMKIHVFMFFTVNSVRFLKTEAIRNVDSVLTVEYCDRKIQKENCGLVIGVRTRSYINDNSVGLTEVDVCDFYSCVRKYFESACKYIVDKFPL</sequence>
<comment type="caution">
    <text evidence="1">The sequence shown here is derived from an EMBL/GenBank/DDBJ whole genome shotgun (WGS) entry which is preliminary data.</text>
</comment>
<protein>
    <recommendedName>
        <fullName evidence="3">Transposase</fullName>
    </recommendedName>
</protein>
<keyword evidence="2" id="KW-1185">Reference proteome</keyword>
<dbReference type="EMBL" id="JARBHB010000003">
    <property type="protein sequence ID" value="KAJ8888604.1"/>
    <property type="molecule type" value="Genomic_DNA"/>
</dbReference>